<evidence type="ECO:0000256" key="15">
    <source>
        <dbReference type="SAM" id="Phobius"/>
    </source>
</evidence>
<evidence type="ECO:0000259" key="17">
    <source>
        <dbReference type="PROSITE" id="PS50835"/>
    </source>
</evidence>
<dbReference type="Pfam" id="PF00041">
    <property type="entry name" value="fn3"/>
    <property type="match status" value="4"/>
</dbReference>
<evidence type="ECO:0000256" key="3">
    <source>
        <dbReference type="ARBA" id="ARBA00008588"/>
    </source>
</evidence>
<keyword evidence="11" id="KW-1015">Disulfide bond</keyword>
<dbReference type="GO" id="GO:0005886">
    <property type="term" value="C:plasma membrane"/>
    <property type="evidence" value="ECO:0007669"/>
    <property type="project" value="UniProtKB-SubCell"/>
</dbReference>
<evidence type="ECO:0000256" key="1">
    <source>
        <dbReference type="ARBA" id="ARBA00004236"/>
    </source>
</evidence>
<dbReference type="InterPro" id="IPR036116">
    <property type="entry name" value="FN3_sf"/>
</dbReference>
<dbReference type="CDD" id="cd00063">
    <property type="entry name" value="FN3"/>
    <property type="match status" value="5"/>
</dbReference>
<keyword evidence="13" id="KW-0393">Immunoglobulin domain</keyword>
<dbReference type="InterPro" id="IPR013783">
    <property type="entry name" value="Ig-like_fold"/>
</dbReference>
<evidence type="ECO:0000256" key="7">
    <source>
        <dbReference type="ARBA" id="ARBA00022737"/>
    </source>
</evidence>
<feature type="region of interest" description="Disordered" evidence="14">
    <location>
        <begin position="671"/>
        <end position="700"/>
    </location>
</feature>
<feature type="region of interest" description="Disordered" evidence="14">
    <location>
        <begin position="611"/>
        <end position="632"/>
    </location>
</feature>
<dbReference type="GO" id="GO:0030424">
    <property type="term" value="C:axon"/>
    <property type="evidence" value="ECO:0007669"/>
    <property type="project" value="TreeGrafter"/>
</dbReference>
<evidence type="ECO:0000256" key="16">
    <source>
        <dbReference type="SAM" id="SignalP"/>
    </source>
</evidence>
<dbReference type="InterPro" id="IPR007110">
    <property type="entry name" value="Ig-like_dom"/>
</dbReference>
<feature type="compositionally biased region" description="Polar residues" evidence="14">
    <location>
        <begin position="689"/>
        <end position="700"/>
    </location>
</feature>
<evidence type="ECO:0000313" key="20">
    <source>
        <dbReference type="Proteomes" id="UP000264800"/>
    </source>
</evidence>
<feature type="domain" description="Fibronectin type-III" evidence="18">
    <location>
        <begin position="996"/>
        <end position="1082"/>
    </location>
</feature>
<dbReference type="Pfam" id="PF13882">
    <property type="entry name" value="Bravo_FIGEY"/>
    <property type="match status" value="1"/>
</dbReference>
<dbReference type="Pfam" id="PF13927">
    <property type="entry name" value="Ig_3"/>
    <property type="match status" value="3"/>
</dbReference>
<dbReference type="PROSITE" id="PS50835">
    <property type="entry name" value="IG_LIKE"/>
    <property type="match status" value="6"/>
</dbReference>
<feature type="region of interest" description="Disordered" evidence="14">
    <location>
        <begin position="771"/>
        <end position="793"/>
    </location>
</feature>
<dbReference type="PANTHER" id="PTHR10075:SF103">
    <property type="entry name" value="ROUNDABOUT HOMOLOG 4"/>
    <property type="match status" value="1"/>
</dbReference>
<keyword evidence="7" id="KW-0677">Repeat</keyword>
<dbReference type="Pfam" id="PF07679">
    <property type="entry name" value="I-set"/>
    <property type="match status" value="2"/>
</dbReference>
<keyword evidence="12" id="KW-0325">Glycoprotein</keyword>
<evidence type="ECO:0000256" key="11">
    <source>
        <dbReference type="ARBA" id="ARBA00023157"/>
    </source>
</evidence>
<keyword evidence="5 15" id="KW-0812">Transmembrane</keyword>
<dbReference type="STRING" id="37003.ENSKMAP00000005104"/>
<feature type="domain" description="Ig-like" evidence="17">
    <location>
        <begin position="32"/>
        <end position="110"/>
    </location>
</feature>
<dbReference type="GO" id="GO:0070593">
    <property type="term" value="P:dendrite self-avoidance"/>
    <property type="evidence" value="ECO:0007669"/>
    <property type="project" value="TreeGrafter"/>
</dbReference>
<feature type="domain" description="Fibronectin type-III" evidence="18">
    <location>
        <begin position="786"/>
        <end position="894"/>
    </location>
</feature>
<dbReference type="SUPFAM" id="SSF49265">
    <property type="entry name" value="Fibronectin type III"/>
    <property type="match status" value="3"/>
</dbReference>
<dbReference type="PRINTS" id="PR00014">
    <property type="entry name" value="FNTYPEIII"/>
</dbReference>
<feature type="region of interest" description="Disordered" evidence="14">
    <location>
        <begin position="1171"/>
        <end position="1215"/>
    </location>
</feature>
<dbReference type="PROSITE" id="PS50853">
    <property type="entry name" value="FN3"/>
    <property type="match status" value="5"/>
</dbReference>
<feature type="compositionally biased region" description="Polar residues" evidence="14">
    <location>
        <begin position="617"/>
        <end position="626"/>
    </location>
</feature>
<dbReference type="InterPro" id="IPR026966">
    <property type="entry name" value="Neurofascin/L1/NrCAM_C"/>
</dbReference>
<name>A0A3Q3A2R3_KRYMA</name>
<evidence type="ECO:0000259" key="18">
    <source>
        <dbReference type="PROSITE" id="PS50853"/>
    </source>
</evidence>
<dbReference type="SMART" id="SM00060">
    <property type="entry name" value="FN3"/>
    <property type="match status" value="5"/>
</dbReference>
<dbReference type="GeneTree" id="ENSGT00940000157506"/>
<feature type="domain" description="Ig-like" evidence="17">
    <location>
        <begin position="222"/>
        <end position="310"/>
    </location>
</feature>
<dbReference type="InterPro" id="IPR013098">
    <property type="entry name" value="Ig_I-set"/>
</dbReference>
<dbReference type="InterPro" id="IPR036179">
    <property type="entry name" value="Ig-like_dom_sf"/>
</dbReference>
<evidence type="ECO:0000256" key="6">
    <source>
        <dbReference type="ARBA" id="ARBA00022729"/>
    </source>
</evidence>
<dbReference type="GO" id="GO:0007156">
    <property type="term" value="P:homophilic cell adhesion via plasma membrane adhesion molecules"/>
    <property type="evidence" value="ECO:0007669"/>
    <property type="project" value="TreeGrafter"/>
</dbReference>
<feature type="transmembrane region" description="Helical" evidence="15">
    <location>
        <begin position="1093"/>
        <end position="1114"/>
    </location>
</feature>
<dbReference type="FunFam" id="2.60.40.10:FF:000005">
    <property type="entry name" value="Neuronal cell adhesion molecule"/>
    <property type="match status" value="1"/>
</dbReference>
<dbReference type="FunFam" id="2.60.40.10:FF:000028">
    <property type="entry name" value="Neuronal cell adhesion molecule"/>
    <property type="match status" value="1"/>
</dbReference>
<feature type="domain" description="Fibronectin type-III" evidence="18">
    <location>
        <begin position="687"/>
        <end position="784"/>
    </location>
</feature>
<feature type="domain" description="Ig-like" evidence="17">
    <location>
        <begin position="315"/>
        <end position="402"/>
    </location>
</feature>
<feature type="domain" description="Ig-like" evidence="17">
    <location>
        <begin position="121"/>
        <end position="201"/>
    </location>
</feature>
<keyword evidence="20" id="KW-1185">Reference proteome</keyword>
<feature type="signal peptide" evidence="16">
    <location>
        <begin position="1"/>
        <end position="16"/>
    </location>
</feature>
<dbReference type="Gene3D" id="2.60.40.10">
    <property type="entry name" value="Immunoglobulins"/>
    <property type="match status" value="11"/>
</dbReference>
<dbReference type="SMART" id="SM00409">
    <property type="entry name" value="IG"/>
    <property type="match status" value="6"/>
</dbReference>
<evidence type="ECO:0000256" key="13">
    <source>
        <dbReference type="ARBA" id="ARBA00023319"/>
    </source>
</evidence>
<reference evidence="19" key="2">
    <citation type="submission" date="2025-09" db="UniProtKB">
        <authorList>
            <consortium name="Ensembl"/>
        </authorList>
    </citation>
    <scope>IDENTIFICATION</scope>
</reference>
<dbReference type="InterPro" id="IPR003599">
    <property type="entry name" value="Ig_sub"/>
</dbReference>
<keyword evidence="8" id="KW-0130">Cell adhesion</keyword>
<feature type="domain" description="Ig-like" evidence="17">
    <location>
        <begin position="408"/>
        <end position="489"/>
    </location>
</feature>
<organism evidence="19 20">
    <name type="scientific">Kryptolebias marmoratus</name>
    <name type="common">Mangrove killifish</name>
    <name type="synonym">Rivulus marmoratus</name>
    <dbReference type="NCBI Taxonomy" id="37003"/>
    <lineage>
        <taxon>Eukaryota</taxon>
        <taxon>Metazoa</taxon>
        <taxon>Chordata</taxon>
        <taxon>Craniata</taxon>
        <taxon>Vertebrata</taxon>
        <taxon>Euteleostomi</taxon>
        <taxon>Actinopterygii</taxon>
        <taxon>Neopterygii</taxon>
        <taxon>Teleostei</taxon>
        <taxon>Neoteleostei</taxon>
        <taxon>Acanthomorphata</taxon>
        <taxon>Ovalentaria</taxon>
        <taxon>Atherinomorphae</taxon>
        <taxon>Cyprinodontiformes</taxon>
        <taxon>Rivulidae</taxon>
        <taxon>Kryptolebias</taxon>
    </lineage>
</organism>
<dbReference type="PANTHER" id="PTHR10075">
    <property type="entry name" value="BASIGIN RELATED"/>
    <property type="match status" value="1"/>
</dbReference>
<evidence type="ECO:0000256" key="12">
    <source>
        <dbReference type="ARBA" id="ARBA00023180"/>
    </source>
</evidence>
<proteinExistence type="inferred from homology"/>
<protein>
    <submittedName>
        <fullName evidence="19">Neural cell adhesion molecule L1.1-like</fullName>
    </submittedName>
</protein>
<keyword evidence="4" id="KW-1003">Cell membrane</keyword>
<dbReference type="FunFam" id="2.60.40.10:FF:000078">
    <property type="entry name" value="Neuronal cell adhesion molecule"/>
    <property type="match status" value="1"/>
</dbReference>
<keyword evidence="10 15" id="KW-0472">Membrane</keyword>
<feature type="domain" description="Fibronectin type-III" evidence="18">
    <location>
        <begin position="594"/>
        <end position="685"/>
    </location>
</feature>
<comment type="similarity">
    <text evidence="3">Belongs to the immunoglobulin superfamily. L1/neurofascin/NgCAM family.</text>
</comment>
<evidence type="ECO:0000256" key="2">
    <source>
        <dbReference type="ARBA" id="ARBA00004479"/>
    </source>
</evidence>
<feature type="domain" description="Fibronectin type-III" evidence="18">
    <location>
        <begin position="898"/>
        <end position="994"/>
    </location>
</feature>
<dbReference type="FunFam" id="2.60.40.10:FF:000035">
    <property type="entry name" value="Contactin 1"/>
    <property type="match status" value="1"/>
</dbReference>
<dbReference type="Ensembl" id="ENSKMAT00000005194.1">
    <property type="protein sequence ID" value="ENSKMAP00000005104.1"/>
    <property type="gene ID" value="ENSKMAG00000003768.1"/>
</dbReference>
<dbReference type="GO" id="GO:0098632">
    <property type="term" value="F:cell-cell adhesion mediator activity"/>
    <property type="evidence" value="ECO:0007669"/>
    <property type="project" value="TreeGrafter"/>
</dbReference>
<feature type="domain" description="Ig-like" evidence="17">
    <location>
        <begin position="497"/>
        <end position="590"/>
    </location>
</feature>
<dbReference type="Proteomes" id="UP000264800">
    <property type="component" value="Unplaced"/>
</dbReference>
<dbReference type="GO" id="GO:0007411">
    <property type="term" value="P:axon guidance"/>
    <property type="evidence" value="ECO:0007669"/>
    <property type="project" value="TreeGrafter"/>
</dbReference>
<evidence type="ECO:0000256" key="4">
    <source>
        <dbReference type="ARBA" id="ARBA00022475"/>
    </source>
</evidence>
<dbReference type="InterPro" id="IPR003961">
    <property type="entry name" value="FN3_dom"/>
</dbReference>
<evidence type="ECO:0000256" key="8">
    <source>
        <dbReference type="ARBA" id="ARBA00022889"/>
    </source>
</evidence>
<keyword evidence="6 16" id="KW-0732">Signal</keyword>
<evidence type="ECO:0000256" key="10">
    <source>
        <dbReference type="ARBA" id="ARBA00023136"/>
    </source>
</evidence>
<evidence type="ECO:0000313" key="19">
    <source>
        <dbReference type="Ensembl" id="ENSKMAP00000005104.1"/>
    </source>
</evidence>
<evidence type="ECO:0000256" key="9">
    <source>
        <dbReference type="ARBA" id="ARBA00022989"/>
    </source>
</evidence>
<sequence>MQLFLILIHFSAVQLPEDLITSVLVFSVKKPPTLTNVPTSFTAFFHEDINLTCEATGNPTPSFRWEKDGKNFELNTTGSGTIKAIKEEPLESYAGHYRCYASNTLGTAVTQTVKVIVEPQPSVNQQSKLDMKVYEGQSIILTCNPPESSIPPTIYWMHHINQSDRVMTGLDGNLYFANVLETDGKAQYLCTAQYTKAMTVLLDTFVQLKVLQSNDVIHGKKPQLLSPTGSHTLVQTLRGQNVTLECIPKGLPTPKVEWQKINDHLSDLRAELKKHNRWLYFESITEDDDGEYRCRASNTHGHTTHTFTVTVQAAPYWLKVPQDLMYTPGETVRLDCLAKGNPEPIITWSINGQRLENVDDDPRRTVTSSALILRDVEVTDTAVYQCEATNKHGSILLNIKLLVVELPPEILSSDGVVYKVFENGDIQMHCESFGSPRPHIKWERDDKVSLIPDPRVSLLTNGTIELENVTHIDSGVYFCSVKQTNISITANLEVFNRTVILTGPKDVHVVRGSAALLHCLFYKDSRLHDYKVEWRRNGHKLLESSRDDKYTVFDNNTLEVANVQSDDTANYSCEVHTKPLGSVSATGSITAVDPPSSLSLSDIEDHSVTLSWIPGPSHNSPITVEPQTVKGKHKWQKKKVVPGDFNHLQLILQPFCIFRFRVIAVNAIGRSDPSEPTEYQKTEPAAPSENPTGVRSNSTDPGTLIVTWDKMENRLHNGPNFQYKVYWREAQEENRSWNYDFVKSPPFQINNTGTYTPFEIKVQAVNSVGEGLSPEPQIGHSGEDKPEEAPTGVSCVVTKSTVRVTWNEAQRVRGQLLGYKVPVITTTLPTKQDRMGHQKLREDDRWVVEVHGTNTSKELTDLRLFSQYELWVTAFNKKGESPPSKLQTFNTPEGVPGPPGSLRFESPTNTSLTLYWTPPLEINGKLVGYMVQYQQEVKSHNRLLRMQEIKDPNKNDITLKDLDPSSYYIFKVMARTAAGDGPPITERGATMLEGAPPSNITIVSSNTSFNLSWVPGERERNHGFHIHYIRKSVGGQWEESEVVNSSQGFYSMTGLQTGTQYHLKIVYGNDTHWQHEISTKGPEMLGGSVTQGWLIGLISAVILLILILLILCLVKRSRGGKYAGTTTHMICDGDEKRSDSQRSLCDDSKVGSDDSLAEYGDSVDIQFNEDGSFIGQYSGRGPVPHGHDGSSPASPDSVPPPPMAPSISDTGHIGT</sequence>
<feature type="chain" id="PRO_5018762940" evidence="16">
    <location>
        <begin position="17"/>
        <end position="1215"/>
    </location>
</feature>
<dbReference type="AlphaFoldDB" id="A0A3Q3A2R3"/>
<accession>A0A3Q3A2R3</accession>
<evidence type="ECO:0000256" key="5">
    <source>
        <dbReference type="ARBA" id="ARBA00022692"/>
    </source>
</evidence>
<evidence type="ECO:0000256" key="14">
    <source>
        <dbReference type="SAM" id="MobiDB-lite"/>
    </source>
</evidence>
<dbReference type="SMART" id="SM00408">
    <property type="entry name" value="IGc2"/>
    <property type="match status" value="6"/>
</dbReference>
<dbReference type="SUPFAM" id="SSF48726">
    <property type="entry name" value="Immunoglobulin"/>
    <property type="match status" value="6"/>
</dbReference>
<comment type="subcellular location">
    <subcellularLocation>
        <location evidence="1">Cell membrane</location>
    </subcellularLocation>
    <subcellularLocation>
        <location evidence="2">Membrane</location>
        <topology evidence="2">Single-pass type I membrane protein</topology>
    </subcellularLocation>
</comment>
<reference evidence="19" key="1">
    <citation type="submission" date="2025-08" db="UniProtKB">
        <authorList>
            <consortium name="Ensembl"/>
        </authorList>
    </citation>
    <scope>IDENTIFICATION</scope>
</reference>
<keyword evidence="9 15" id="KW-1133">Transmembrane helix</keyword>
<dbReference type="InterPro" id="IPR003598">
    <property type="entry name" value="Ig_sub2"/>
</dbReference>